<evidence type="ECO:0000313" key="10">
    <source>
        <dbReference type="Proteomes" id="UP000184357"/>
    </source>
</evidence>
<sequence length="233" mass="23976">MRTDRATLVELLDVEGLDANRNLILAQEIERHDYRGSKTPVAVAIVALAIGLAAADLLPIVVSALAGSLAMVVTGCLKPGEVYEAVEWDVIFLLAGVIPLGIAMQTSGTAGLLADAIVASAALLPPLALLGSFYVVTALLTTVISNNASVVLMIPVALQVAAALGANPLAFAMAVMFAASTAFMTPVGYQTNLFVYGPGGYKFSDYVRVGAPLQAIFAVVTTLGIPVVFGLGM</sequence>
<organism evidence="9 10">
    <name type="scientific">Halobaculum gomorrense</name>
    <dbReference type="NCBI Taxonomy" id="43928"/>
    <lineage>
        <taxon>Archaea</taxon>
        <taxon>Methanobacteriati</taxon>
        <taxon>Methanobacteriota</taxon>
        <taxon>Stenosarchaea group</taxon>
        <taxon>Halobacteria</taxon>
        <taxon>Halobacteriales</taxon>
        <taxon>Haloferacaceae</taxon>
        <taxon>Halobaculum</taxon>
    </lineage>
</organism>
<feature type="transmembrane region" description="Helical" evidence="7">
    <location>
        <begin position="110"/>
        <end position="128"/>
    </location>
</feature>
<dbReference type="Proteomes" id="UP000184357">
    <property type="component" value="Unassembled WGS sequence"/>
</dbReference>
<feature type="transmembrane region" description="Helical" evidence="7">
    <location>
        <begin position="169"/>
        <end position="189"/>
    </location>
</feature>
<dbReference type="EMBL" id="FQWV01000004">
    <property type="protein sequence ID" value="SHH14646.1"/>
    <property type="molecule type" value="Genomic_DNA"/>
</dbReference>
<evidence type="ECO:0000313" key="9">
    <source>
        <dbReference type="EMBL" id="SHH14646.1"/>
    </source>
</evidence>
<feature type="transmembrane region" description="Helical" evidence="7">
    <location>
        <begin position="85"/>
        <end position="103"/>
    </location>
</feature>
<keyword evidence="4" id="KW-0677">Repeat</keyword>
<feature type="transmembrane region" description="Helical" evidence="7">
    <location>
        <begin position="41"/>
        <end position="65"/>
    </location>
</feature>
<evidence type="ECO:0000259" key="8">
    <source>
        <dbReference type="Pfam" id="PF03600"/>
    </source>
</evidence>
<dbReference type="InterPro" id="IPR051679">
    <property type="entry name" value="DASS-Related_Transporters"/>
</dbReference>
<evidence type="ECO:0000256" key="5">
    <source>
        <dbReference type="ARBA" id="ARBA00022989"/>
    </source>
</evidence>
<keyword evidence="3 7" id="KW-0812">Transmembrane</keyword>
<evidence type="ECO:0000256" key="4">
    <source>
        <dbReference type="ARBA" id="ARBA00022737"/>
    </source>
</evidence>
<dbReference type="GO" id="GO:0005886">
    <property type="term" value="C:plasma membrane"/>
    <property type="evidence" value="ECO:0007669"/>
    <property type="project" value="TreeGrafter"/>
</dbReference>
<protein>
    <submittedName>
        <fullName evidence="9">Citrate transporter</fullName>
    </submittedName>
</protein>
<dbReference type="STRING" id="43928.SAMN05443636_1948"/>
<keyword evidence="5 7" id="KW-1133">Transmembrane helix</keyword>
<gene>
    <name evidence="9" type="ORF">SAMN05443636_1948</name>
</gene>
<name>A0A1M5QL11_9EURY</name>
<dbReference type="PANTHER" id="PTHR43652">
    <property type="entry name" value="BASIC AMINO ACID ANTIPORTER YFCC-RELATED"/>
    <property type="match status" value="1"/>
</dbReference>
<feature type="transmembrane region" description="Helical" evidence="7">
    <location>
        <begin position="209"/>
        <end position="231"/>
    </location>
</feature>
<dbReference type="Pfam" id="PF03600">
    <property type="entry name" value="CitMHS"/>
    <property type="match status" value="1"/>
</dbReference>
<dbReference type="InterPro" id="IPR004680">
    <property type="entry name" value="Cit_transptr-like_dom"/>
</dbReference>
<keyword evidence="6 7" id="KW-0472">Membrane</keyword>
<dbReference type="GO" id="GO:0055085">
    <property type="term" value="P:transmembrane transport"/>
    <property type="evidence" value="ECO:0007669"/>
    <property type="project" value="InterPro"/>
</dbReference>
<accession>A0A1M5QL11</accession>
<proteinExistence type="predicted"/>
<keyword evidence="2" id="KW-0813">Transport</keyword>
<comment type="subcellular location">
    <subcellularLocation>
        <location evidence="1">Membrane</location>
        <topology evidence="1">Multi-pass membrane protein</topology>
    </subcellularLocation>
</comment>
<evidence type="ECO:0000256" key="6">
    <source>
        <dbReference type="ARBA" id="ARBA00023136"/>
    </source>
</evidence>
<reference evidence="9 10" key="1">
    <citation type="submission" date="2016-11" db="EMBL/GenBank/DDBJ databases">
        <authorList>
            <person name="Jaros S."/>
            <person name="Januszkiewicz K."/>
            <person name="Wedrychowicz H."/>
        </authorList>
    </citation>
    <scope>NUCLEOTIDE SEQUENCE [LARGE SCALE GENOMIC DNA]</scope>
    <source>
        <strain evidence="9 10">DSM 9297</strain>
    </source>
</reference>
<evidence type="ECO:0000256" key="2">
    <source>
        <dbReference type="ARBA" id="ARBA00022448"/>
    </source>
</evidence>
<feature type="domain" description="Citrate transporter-like" evidence="8">
    <location>
        <begin position="34"/>
        <end position="175"/>
    </location>
</feature>
<evidence type="ECO:0000256" key="1">
    <source>
        <dbReference type="ARBA" id="ARBA00004141"/>
    </source>
</evidence>
<evidence type="ECO:0000256" key="3">
    <source>
        <dbReference type="ARBA" id="ARBA00022692"/>
    </source>
</evidence>
<keyword evidence="10" id="KW-1185">Reference proteome</keyword>
<dbReference type="AlphaFoldDB" id="A0A1M5QL11"/>
<evidence type="ECO:0000256" key="7">
    <source>
        <dbReference type="SAM" id="Phobius"/>
    </source>
</evidence>
<dbReference type="PANTHER" id="PTHR43652:SF2">
    <property type="entry name" value="BASIC AMINO ACID ANTIPORTER YFCC-RELATED"/>
    <property type="match status" value="1"/>
</dbReference>